<comment type="caution">
    <text evidence="7">The sequence shown here is derived from an EMBL/GenBank/DDBJ whole genome shotgun (WGS) entry which is preliminary data.</text>
</comment>
<dbReference type="OrthoDB" id="5835829at2759"/>
<accession>A0A200PTZ0</accession>
<evidence type="ECO:0000256" key="2">
    <source>
        <dbReference type="ARBA" id="ARBA00022676"/>
    </source>
</evidence>
<dbReference type="Proteomes" id="UP000195402">
    <property type="component" value="Unassembled WGS sequence"/>
</dbReference>
<evidence type="ECO:0000313" key="8">
    <source>
        <dbReference type="Proteomes" id="UP000195402"/>
    </source>
</evidence>
<dbReference type="InParanoid" id="A0A200PTZ0"/>
<proteinExistence type="inferred from homology"/>
<dbReference type="Gene3D" id="3.40.50.2000">
    <property type="entry name" value="Glycogen Phosphorylase B"/>
    <property type="match status" value="2"/>
</dbReference>
<dbReference type="FunFam" id="3.40.50.2000:FF:000103">
    <property type="entry name" value="Glycosyltransferase"/>
    <property type="match status" value="1"/>
</dbReference>
<dbReference type="EMBL" id="MVGT01004040">
    <property type="protein sequence ID" value="OVA01652.1"/>
    <property type="molecule type" value="Genomic_DNA"/>
</dbReference>
<comment type="similarity">
    <text evidence="1 4">Belongs to the UDP-glycosyltransferase family.</text>
</comment>
<dbReference type="OMA" id="PEECISW"/>
<organism evidence="7 8">
    <name type="scientific">Macleaya cordata</name>
    <name type="common">Five-seeded plume-poppy</name>
    <name type="synonym">Bocconia cordata</name>
    <dbReference type="NCBI Taxonomy" id="56857"/>
    <lineage>
        <taxon>Eukaryota</taxon>
        <taxon>Viridiplantae</taxon>
        <taxon>Streptophyta</taxon>
        <taxon>Embryophyta</taxon>
        <taxon>Tracheophyta</taxon>
        <taxon>Spermatophyta</taxon>
        <taxon>Magnoliopsida</taxon>
        <taxon>Ranunculales</taxon>
        <taxon>Papaveraceae</taxon>
        <taxon>Papaveroideae</taxon>
        <taxon>Macleaya</taxon>
    </lineage>
</organism>
<dbReference type="EC" id="2.4.1.-" evidence="5"/>
<dbReference type="PROSITE" id="PS00375">
    <property type="entry name" value="UDPGT"/>
    <property type="match status" value="1"/>
</dbReference>
<evidence type="ECO:0000256" key="5">
    <source>
        <dbReference type="RuleBase" id="RU362057"/>
    </source>
</evidence>
<reference evidence="7 8" key="1">
    <citation type="journal article" date="2017" name="Mol. Plant">
        <title>The Genome of Medicinal Plant Macleaya cordata Provides New Insights into Benzylisoquinoline Alkaloids Metabolism.</title>
        <authorList>
            <person name="Liu X."/>
            <person name="Liu Y."/>
            <person name="Huang P."/>
            <person name="Ma Y."/>
            <person name="Qing Z."/>
            <person name="Tang Q."/>
            <person name="Cao H."/>
            <person name="Cheng P."/>
            <person name="Zheng Y."/>
            <person name="Yuan Z."/>
            <person name="Zhou Y."/>
            <person name="Liu J."/>
            <person name="Tang Z."/>
            <person name="Zhuo Y."/>
            <person name="Zhang Y."/>
            <person name="Yu L."/>
            <person name="Huang J."/>
            <person name="Yang P."/>
            <person name="Peng Q."/>
            <person name="Zhang J."/>
            <person name="Jiang W."/>
            <person name="Zhang Z."/>
            <person name="Lin K."/>
            <person name="Ro D.K."/>
            <person name="Chen X."/>
            <person name="Xiong X."/>
            <person name="Shang Y."/>
            <person name="Huang S."/>
            <person name="Zeng J."/>
        </authorList>
    </citation>
    <scope>NUCLEOTIDE SEQUENCE [LARGE SCALE GENOMIC DNA]</scope>
    <source>
        <strain evidence="8">cv. BLH2017</strain>
        <tissue evidence="7">Root</tissue>
    </source>
</reference>
<dbReference type="Pfam" id="PF00201">
    <property type="entry name" value="UDPGT"/>
    <property type="match status" value="1"/>
</dbReference>
<dbReference type="AlphaFoldDB" id="A0A200PTZ0"/>
<keyword evidence="8" id="KW-1185">Reference proteome</keyword>
<evidence type="ECO:0000256" key="3">
    <source>
        <dbReference type="ARBA" id="ARBA00022679"/>
    </source>
</evidence>
<keyword evidence="2 4" id="KW-0328">Glycosyltransferase</keyword>
<evidence type="ECO:0000313" key="7">
    <source>
        <dbReference type="EMBL" id="OVA01652.1"/>
    </source>
</evidence>
<evidence type="ECO:0000256" key="4">
    <source>
        <dbReference type="RuleBase" id="RU003718"/>
    </source>
</evidence>
<dbReference type="PANTHER" id="PTHR48047:SF107">
    <property type="entry name" value="UDP-GLYCOSYLTRANSFERASE 92A1-LIKE"/>
    <property type="match status" value="1"/>
</dbReference>
<dbReference type="GO" id="GO:0035251">
    <property type="term" value="F:UDP-glucosyltransferase activity"/>
    <property type="evidence" value="ECO:0007669"/>
    <property type="project" value="TreeGrafter"/>
</dbReference>
<sequence length="509" mass="56852">MATQDHIIMFPFMAQGHIIPFLALAKLISQRSPAIKITLVSTPINIQYLQSTLNSSSSETTINNIYLAELPFTSSDHGLPPNSENTDALRSHQIKNLFFASETLKPSFQNLISNIIETDQRVPLCIISDIFIGWAVDVARSVGTSHFAFTTGGGYGTAVYFSLYLYLPHRNSTGIIDEFHLPKFPETCRLHSSQLPSYLREADSNDPFASFIKKQVSFSLKSDGMLCNTVEEIEILGLEILRKKYMNPQPVWTIGPLIPPFLLGQDVNSPNSSVVSHQRTGKEFGISPENCIEWLDHQQPASVLYISFGSQNTISASQMMELALGVEESGKPFIWVLRPPREFDIKSEFKSEWLPEGFEGRINEGKRGLLVKKWAPQLEILCHKSTGVFLSHCGWNSVMESLSQGVPIIGWPLAAEQAYNSKMMEEEMGVCVELARGVEGKIVCEEVKRVIEEVMSKEGKGGEMKRKAMMIAEKIRVAVREEEGDQKGSSVRALDDFLETLLVSKRGEK</sequence>
<dbReference type="FunFam" id="3.40.50.2000:FF:000064">
    <property type="entry name" value="Glycosyltransferase"/>
    <property type="match status" value="1"/>
</dbReference>
<gene>
    <name evidence="7" type="ORF">BVC80_9073g91</name>
</gene>
<dbReference type="InterPro" id="IPR035595">
    <property type="entry name" value="UDP_glycos_trans_CS"/>
</dbReference>
<keyword evidence="3 4" id="KW-0808">Transferase</keyword>
<feature type="domain" description="Glycosyltransferase N-terminal" evidence="6">
    <location>
        <begin position="7"/>
        <end position="259"/>
    </location>
</feature>
<dbReference type="PANTHER" id="PTHR48047">
    <property type="entry name" value="GLYCOSYLTRANSFERASE"/>
    <property type="match status" value="1"/>
</dbReference>
<protein>
    <recommendedName>
        <fullName evidence="5">Glycosyltransferase</fullName>
        <ecNumber evidence="5">2.4.1.-</ecNumber>
    </recommendedName>
</protein>
<dbReference type="SUPFAM" id="SSF53756">
    <property type="entry name" value="UDP-Glycosyltransferase/glycogen phosphorylase"/>
    <property type="match status" value="1"/>
</dbReference>
<evidence type="ECO:0000259" key="6">
    <source>
        <dbReference type="Pfam" id="PF26168"/>
    </source>
</evidence>
<dbReference type="CDD" id="cd03784">
    <property type="entry name" value="GT1_Gtf-like"/>
    <property type="match status" value="1"/>
</dbReference>
<name>A0A200PTZ0_MACCD</name>
<dbReference type="InterPro" id="IPR002213">
    <property type="entry name" value="UDP_glucos_trans"/>
</dbReference>
<dbReference type="InterPro" id="IPR058980">
    <property type="entry name" value="Glyco_transf_N"/>
</dbReference>
<dbReference type="Pfam" id="PF26168">
    <property type="entry name" value="Glyco_transf_N"/>
    <property type="match status" value="1"/>
</dbReference>
<evidence type="ECO:0000256" key="1">
    <source>
        <dbReference type="ARBA" id="ARBA00009995"/>
    </source>
</evidence>
<dbReference type="FunCoup" id="A0A200PTZ0">
    <property type="interactions" value="248"/>
</dbReference>